<evidence type="ECO:0000313" key="12">
    <source>
        <dbReference type="Proteomes" id="UP000193077"/>
    </source>
</evidence>
<evidence type="ECO:0000256" key="5">
    <source>
        <dbReference type="ARBA" id="ARBA00022692"/>
    </source>
</evidence>
<dbReference type="PROSITE" id="PS50928">
    <property type="entry name" value="ABC_TM1"/>
    <property type="match status" value="1"/>
</dbReference>
<feature type="domain" description="ABC transmembrane type-1" evidence="10">
    <location>
        <begin position="20"/>
        <end position="208"/>
    </location>
</feature>
<evidence type="ECO:0000256" key="3">
    <source>
        <dbReference type="ARBA" id="ARBA00022448"/>
    </source>
</evidence>
<dbReference type="GO" id="GO:0022857">
    <property type="term" value="F:transmembrane transporter activity"/>
    <property type="evidence" value="ECO:0007669"/>
    <property type="project" value="InterPro"/>
</dbReference>
<dbReference type="PANTHER" id="PTHR30614">
    <property type="entry name" value="MEMBRANE COMPONENT OF AMINO ACID ABC TRANSPORTER"/>
    <property type="match status" value="1"/>
</dbReference>
<sequence length="221" mass="24694">MDWRWDFTFEVVLPKMWQAAGVTVWATVASFAIALVGGLILMLLKTHRSKWISRPATELIEVIRATPLLVLIFFLFFLLPEVGITLPPLTTGIVAIGLYNSALCAEVYRAGFQAVPKGQWEACIALNMSPYRTFRNVIIPQSLPPIVPALGNYLVAIFKETPLLSFVAVAEIMQVSKLIGAEYYRFTEAITVAGIFFLVMSLIAAFLIRLVENYVKRSILH</sequence>
<evidence type="ECO:0000256" key="9">
    <source>
        <dbReference type="RuleBase" id="RU363032"/>
    </source>
</evidence>
<keyword evidence="5 9" id="KW-0812">Transmembrane</keyword>
<accession>A0A1Y5TV18</accession>
<keyword evidence="6" id="KW-0029">Amino-acid transport</keyword>
<dbReference type="NCBIfam" id="TIGR01726">
    <property type="entry name" value="HEQRo_perm_3TM"/>
    <property type="match status" value="1"/>
</dbReference>
<dbReference type="GO" id="GO:0043190">
    <property type="term" value="C:ATP-binding cassette (ABC) transporter complex"/>
    <property type="evidence" value="ECO:0007669"/>
    <property type="project" value="InterPro"/>
</dbReference>
<keyword evidence="7 9" id="KW-1133">Transmembrane helix</keyword>
<evidence type="ECO:0000256" key="1">
    <source>
        <dbReference type="ARBA" id="ARBA00004429"/>
    </source>
</evidence>
<dbReference type="PANTHER" id="PTHR30614:SF0">
    <property type="entry name" value="L-CYSTINE TRANSPORT SYSTEM PERMEASE PROTEIN TCYL"/>
    <property type="match status" value="1"/>
</dbReference>
<dbReference type="InterPro" id="IPR043429">
    <property type="entry name" value="ArtM/GltK/GlnP/TcyL/YhdX-like"/>
</dbReference>
<protein>
    <submittedName>
        <fullName evidence="11">Inner membrane amino-acid ABC transporter permease protein YecS</fullName>
    </submittedName>
</protein>
<dbReference type="NCBIfam" id="TIGR03003">
    <property type="entry name" value="ectoine_ehuD"/>
    <property type="match status" value="1"/>
</dbReference>
<name>A0A1Y5TV18_9RHOB</name>
<evidence type="ECO:0000256" key="4">
    <source>
        <dbReference type="ARBA" id="ARBA00022475"/>
    </source>
</evidence>
<comment type="similarity">
    <text evidence="2">Belongs to the binding-protein-dependent transport system permease family. HisMQ subfamily.</text>
</comment>
<evidence type="ECO:0000256" key="8">
    <source>
        <dbReference type="ARBA" id="ARBA00023136"/>
    </source>
</evidence>
<comment type="subcellular location">
    <subcellularLocation>
        <location evidence="1">Cell inner membrane</location>
        <topology evidence="1">Multi-pass membrane protein</topology>
    </subcellularLocation>
    <subcellularLocation>
        <location evidence="9">Cell membrane</location>
        <topology evidence="9">Multi-pass membrane protein</topology>
    </subcellularLocation>
</comment>
<dbReference type="Proteomes" id="UP000193077">
    <property type="component" value="Unassembled WGS sequence"/>
</dbReference>
<reference evidence="11 12" key="1">
    <citation type="submission" date="2017-03" db="EMBL/GenBank/DDBJ databases">
        <authorList>
            <person name="Afonso C.L."/>
            <person name="Miller P.J."/>
            <person name="Scott M.A."/>
            <person name="Spackman E."/>
            <person name="Goraichik I."/>
            <person name="Dimitrov K.M."/>
            <person name="Suarez D.L."/>
            <person name="Swayne D.E."/>
        </authorList>
    </citation>
    <scope>NUCLEOTIDE SEQUENCE [LARGE SCALE GENOMIC DNA]</scope>
    <source>
        <strain evidence="11 12">CECT 7639</strain>
    </source>
</reference>
<keyword evidence="4" id="KW-1003">Cell membrane</keyword>
<dbReference type="EMBL" id="FWFO01000008">
    <property type="protein sequence ID" value="SLN73339.1"/>
    <property type="molecule type" value="Genomic_DNA"/>
</dbReference>
<dbReference type="AlphaFoldDB" id="A0A1Y5TV18"/>
<evidence type="ECO:0000256" key="2">
    <source>
        <dbReference type="ARBA" id="ARBA00010072"/>
    </source>
</evidence>
<proteinExistence type="inferred from homology"/>
<dbReference type="InterPro" id="IPR035906">
    <property type="entry name" value="MetI-like_sf"/>
</dbReference>
<dbReference type="CDD" id="cd06261">
    <property type="entry name" value="TM_PBP2"/>
    <property type="match status" value="1"/>
</dbReference>
<keyword evidence="3 9" id="KW-0813">Transport</keyword>
<dbReference type="Pfam" id="PF00528">
    <property type="entry name" value="BPD_transp_1"/>
    <property type="match status" value="1"/>
</dbReference>
<evidence type="ECO:0000256" key="7">
    <source>
        <dbReference type="ARBA" id="ARBA00022989"/>
    </source>
</evidence>
<dbReference type="InterPro" id="IPR010065">
    <property type="entry name" value="AA_ABC_transptr_permease_3TM"/>
</dbReference>
<feature type="transmembrane region" description="Helical" evidence="9">
    <location>
        <begin position="189"/>
        <end position="211"/>
    </location>
</feature>
<gene>
    <name evidence="11" type="primary">yecS_1</name>
    <name evidence="11" type="ORF">TRL7639_04406</name>
</gene>
<keyword evidence="8 9" id="KW-0472">Membrane</keyword>
<dbReference type="OrthoDB" id="9787841at2"/>
<evidence type="ECO:0000256" key="6">
    <source>
        <dbReference type="ARBA" id="ARBA00022970"/>
    </source>
</evidence>
<dbReference type="Gene3D" id="1.10.3720.10">
    <property type="entry name" value="MetI-like"/>
    <property type="match status" value="1"/>
</dbReference>
<dbReference type="InterPro" id="IPR000515">
    <property type="entry name" value="MetI-like"/>
</dbReference>
<feature type="transmembrane region" description="Helical" evidence="9">
    <location>
        <begin position="56"/>
        <end position="79"/>
    </location>
</feature>
<organism evidence="11 12">
    <name type="scientific">Falsiruegeria litorea R37</name>
    <dbReference type="NCBI Taxonomy" id="1200284"/>
    <lineage>
        <taxon>Bacteria</taxon>
        <taxon>Pseudomonadati</taxon>
        <taxon>Pseudomonadota</taxon>
        <taxon>Alphaproteobacteria</taxon>
        <taxon>Rhodobacterales</taxon>
        <taxon>Roseobacteraceae</taxon>
        <taxon>Falsiruegeria</taxon>
    </lineage>
</organism>
<dbReference type="SUPFAM" id="SSF161098">
    <property type="entry name" value="MetI-like"/>
    <property type="match status" value="1"/>
</dbReference>
<feature type="transmembrane region" description="Helical" evidence="9">
    <location>
        <begin position="20"/>
        <end position="44"/>
    </location>
</feature>
<evidence type="ECO:0000313" key="11">
    <source>
        <dbReference type="EMBL" id="SLN73339.1"/>
    </source>
</evidence>
<dbReference type="GO" id="GO:0006865">
    <property type="term" value="P:amino acid transport"/>
    <property type="evidence" value="ECO:0007669"/>
    <property type="project" value="UniProtKB-KW"/>
</dbReference>
<keyword evidence="12" id="KW-1185">Reference proteome</keyword>
<dbReference type="RefSeq" id="WP_085798048.1">
    <property type="nucleotide sequence ID" value="NZ_FWFO01000008.1"/>
</dbReference>
<dbReference type="InterPro" id="IPR014341">
    <property type="entry name" value="Ectoine_EhuD"/>
</dbReference>
<evidence type="ECO:0000259" key="10">
    <source>
        <dbReference type="PROSITE" id="PS50928"/>
    </source>
</evidence>